<dbReference type="SMART" id="SM00355">
    <property type="entry name" value="ZnF_C2H2"/>
    <property type="match status" value="2"/>
</dbReference>
<dbReference type="AlphaFoldDB" id="A0A1E3PM46"/>
<keyword evidence="8" id="KW-1185">Reference proteome</keyword>
<dbReference type="GO" id="GO:0000978">
    <property type="term" value="F:RNA polymerase II cis-regulatory region sequence-specific DNA binding"/>
    <property type="evidence" value="ECO:0007669"/>
    <property type="project" value="TreeGrafter"/>
</dbReference>
<keyword evidence="1" id="KW-0479">Metal-binding</keyword>
<gene>
    <name evidence="7" type="ORF">NADFUDRAFT_51176</name>
</gene>
<dbReference type="EMBL" id="KV454409">
    <property type="protein sequence ID" value="ODQ65897.1"/>
    <property type="molecule type" value="Genomic_DNA"/>
</dbReference>
<dbReference type="InterPro" id="IPR036236">
    <property type="entry name" value="Znf_C2H2_sf"/>
</dbReference>
<feature type="domain" description="C2H2-type" evidence="6">
    <location>
        <begin position="343"/>
        <end position="370"/>
    </location>
</feature>
<dbReference type="SUPFAM" id="SSF57667">
    <property type="entry name" value="beta-beta-alpha zinc fingers"/>
    <property type="match status" value="1"/>
</dbReference>
<evidence type="ECO:0000256" key="2">
    <source>
        <dbReference type="ARBA" id="ARBA00022771"/>
    </source>
</evidence>
<evidence type="ECO:0000313" key="7">
    <source>
        <dbReference type="EMBL" id="ODQ65897.1"/>
    </source>
</evidence>
<dbReference type="PANTHER" id="PTHR46105:SF28">
    <property type="entry name" value="ZINC FINGER PROTEIN 37-LIKE"/>
    <property type="match status" value="1"/>
</dbReference>
<evidence type="ECO:0000256" key="1">
    <source>
        <dbReference type="ARBA" id="ARBA00022723"/>
    </source>
</evidence>
<evidence type="ECO:0000256" key="3">
    <source>
        <dbReference type="ARBA" id="ARBA00022833"/>
    </source>
</evidence>
<feature type="region of interest" description="Disordered" evidence="5">
    <location>
        <begin position="275"/>
        <end position="306"/>
    </location>
</feature>
<evidence type="ECO:0000259" key="6">
    <source>
        <dbReference type="PROSITE" id="PS50157"/>
    </source>
</evidence>
<dbReference type="FunFam" id="3.30.160.60:FF:000446">
    <property type="entry name" value="Zinc finger protein"/>
    <property type="match status" value="1"/>
</dbReference>
<keyword evidence="3" id="KW-0862">Zinc</keyword>
<feature type="domain" description="C2H2-type" evidence="6">
    <location>
        <begin position="315"/>
        <end position="342"/>
    </location>
</feature>
<dbReference type="Proteomes" id="UP000095009">
    <property type="component" value="Unassembled WGS sequence"/>
</dbReference>
<protein>
    <recommendedName>
        <fullName evidence="6">C2H2-type domain-containing protein</fullName>
    </recommendedName>
</protein>
<dbReference type="GO" id="GO:0008270">
    <property type="term" value="F:zinc ion binding"/>
    <property type="evidence" value="ECO:0007669"/>
    <property type="project" value="UniProtKB-KW"/>
</dbReference>
<name>A0A1E3PM46_9ASCO</name>
<organism evidence="7 8">
    <name type="scientific">Nadsonia fulvescens var. elongata DSM 6958</name>
    <dbReference type="NCBI Taxonomy" id="857566"/>
    <lineage>
        <taxon>Eukaryota</taxon>
        <taxon>Fungi</taxon>
        <taxon>Dikarya</taxon>
        <taxon>Ascomycota</taxon>
        <taxon>Saccharomycotina</taxon>
        <taxon>Dipodascomycetes</taxon>
        <taxon>Dipodascales</taxon>
        <taxon>Dipodascales incertae sedis</taxon>
        <taxon>Nadsonia</taxon>
    </lineage>
</organism>
<dbReference type="Gene3D" id="3.30.160.60">
    <property type="entry name" value="Classic Zinc Finger"/>
    <property type="match status" value="2"/>
</dbReference>
<feature type="region of interest" description="Disordered" evidence="5">
    <location>
        <begin position="26"/>
        <end position="53"/>
    </location>
</feature>
<evidence type="ECO:0000313" key="8">
    <source>
        <dbReference type="Proteomes" id="UP000095009"/>
    </source>
</evidence>
<reference evidence="7 8" key="1">
    <citation type="journal article" date="2016" name="Proc. Natl. Acad. Sci. U.S.A.">
        <title>Comparative genomics of biotechnologically important yeasts.</title>
        <authorList>
            <person name="Riley R."/>
            <person name="Haridas S."/>
            <person name="Wolfe K.H."/>
            <person name="Lopes M.R."/>
            <person name="Hittinger C.T."/>
            <person name="Goeker M."/>
            <person name="Salamov A.A."/>
            <person name="Wisecaver J.H."/>
            <person name="Long T.M."/>
            <person name="Calvey C.H."/>
            <person name="Aerts A.L."/>
            <person name="Barry K.W."/>
            <person name="Choi C."/>
            <person name="Clum A."/>
            <person name="Coughlan A.Y."/>
            <person name="Deshpande S."/>
            <person name="Douglass A.P."/>
            <person name="Hanson S.J."/>
            <person name="Klenk H.-P."/>
            <person name="LaButti K.M."/>
            <person name="Lapidus A."/>
            <person name="Lindquist E.A."/>
            <person name="Lipzen A.M."/>
            <person name="Meier-Kolthoff J.P."/>
            <person name="Ohm R.A."/>
            <person name="Otillar R.P."/>
            <person name="Pangilinan J.L."/>
            <person name="Peng Y."/>
            <person name="Rokas A."/>
            <person name="Rosa C.A."/>
            <person name="Scheuner C."/>
            <person name="Sibirny A.A."/>
            <person name="Slot J.C."/>
            <person name="Stielow J.B."/>
            <person name="Sun H."/>
            <person name="Kurtzman C.P."/>
            <person name="Blackwell M."/>
            <person name="Grigoriev I.V."/>
            <person name="Jeffries T.W."/>
        </authorList>
    </citation>
    <scope>NUCLEOTIDE SEQUENCE [LARGE SCALE GENOMIC DNA]</scope>
    <source>
        <strain evidence="7 8">DSM 6958</strain>
    </source>
</reference>
<accession>A0A1E3PM46</accession>
<dbReference type="PROSITE" id="PS00028">
    <property type="entry name" value="ZINC_FINGER_C2H2_1"/>
    <property type="match status" value="1"/>
</dbReference>
<feature type="compositionally biased region" description="Polar residues" evidence="5">
    <location>
        <begin position="26"/>
        <end position="52"/>
    </location>
</feature>
<dbReference type="InterPro" id="IPR013087">
    <property type="entry name" value="Znf_C2H2_type"/>
</dbReference>
<dbReference type="PANTHER" id="PTHR46105">
    <property type="entry name" value="AGAP004733-PA"/>
    <property type="match status" value="1"/>
</dbReference>
<keyword evidence="2 4" id="KW-0863">Zinc-finger</keyword>
<dbReference type="OrthoDB" id="8922241at2759"/>
<sequence length="412" mass="46678">MLSEYAHISNTSVSTHEMNNIELSLGSLNNHGKKSTQNGKAMSFERGTQTSPIEEHESLHLRILDEAVVGTTKRIIYFNHETQNISTDGISDFSDSSRNLNNDLKLMVIDTPAMKDQRNDNFETELKPLDSTPESLVLSRNNSIDMSLDISNYNSRPQLSKNNLSYTSGSVNNGTNSNLTQLEPCLDQLNQSHLYNQTNHSYYENSPDNYRKIPQAYSLNEHTNEIAKSLATNDISSLHTLPFIPESLSIRATKNQIIDKEYNLRRSASTANISSASYSSHASSSPSSSSSNDDEEDSNINSNTTDKYRQRNRIFQCKECLLQFRRNNDLKRHSKSHLTIRPFDCPICLKRFSRKDALKRHLISDACKRFFKKDDFGVALRPSGGRNITSQEALAELMKNSKRGKPRKQNLE</sequence>
<feature type="compositionally biased region" description="Low complexity" evidence="5">
    <location>
        <begin position="275"/>
        <end position="291"/>
    </location>
</feature>
<dbReference type="GO" id="GO:0000981">
    <property type="term" value="F:DNA-binding transcription factor activity, RNA polymerase II-specific"/>
    <property type="evidence" value="ECO:0007669"/>
    <property type="project" value="TreeGrafter"/>
</dbReference>
<dbReference type="PROSITE" id="PS50157">
    <property type="entry name" value="ZINC_FINGER_C2H2_2"/>
    <property type="match status" value="2"/>
</dbReference>
<dbReference type="InterPro" id="IPR050457">
    <property type="entry name" value="ZnFinger_BTB_dom_contain"/>
</dbReference>
<dbReference type="Pfam" id="PF00096">
    <property type="entry name" value="zf-C2H2"/>
    <property type="match status" value="1"/>
</dbReference>
<proteinExistence type="predicted"/>
<dbReference type="STRING" id="857566.A0A1E3PM46"/>
<evidence type="ECO:0000256" key="4">
    <source>
        <dbReference type="PROSITE-ProRule" id="PRU00042"/>
    </source>
</evidence>
<dbReference type="Pfam" id="PF13912">
    <property type="entry name" value="zf-C2H2_6"/>
    <property type="match status" value="1"/>
</dbReference>
<evidence type="ECO:0000256" key="5">
    <source>
        <dbReference type="SAM" id="MobiDB-lite"/>
    </source>
</evidence>